<feature type="region of interest" description="Disordered" evidence="1">
    <location>
        <begin position="1"/>
        <end position="30"/>
    </location>
</feature>
<dbReference type="EMBL" id="JASCZI010121265">
    <property type="protein sequence ID" value="MED6160909.1"/>
    <property type="molecule type" value="Genomic_DNA"/>
</dbReference>
<evidence type="ECO:0000313" key="3">
    <source>
        <dbReference type="Proteomes" id="UP001341840"/>
    </source>
</evidence>
<dbReference type="Proteomes" id="UP001341840">
    <property type="component" value="Unassembled WGS sequence"/>
</dbReference>
<organism evidence="2 3">
    <name type="scientific">Stylosanthes scabra</name>
    <dbReference type="NCBI Taxonomy" id="79078"/>
    <lineage>
        <taxon>Eukaryota</taxon>
        <taxon>Viridiplantae</taxon>
        <taxon>Streptophyta</taxon>
        <taxon>Embryophyta</taxon>
        <taxon>Tracheophyta</taxon>
        <taxon>Spermatophyta</taxon>
        <taxon>Magnoliopsida</taxon>
        <taxon>eudicotyledons</taxon>
        <taxon>Gunneridae</taxon>
        <taxon>Pentapetalae</taxon>
        <taxon>rosids</taxon>
        <taxon>fabids</taxon>
        <taxon>Fabales</taxon>
        <taxon>Fabaceae</taxon>
        <taxon>Papilionoideae</taxon>
        <taxon>50 kb inversion clade</taxon>
        <taxon>dalbergioids sensu lato</taxon>
        <taxon>Dalbergieae</taxon>
        <taxon>Pterocarpus clade</taxon>
        <taxon>Stylosanthes</taxon>
    </lineage>
</organism>
<protein>
    <submittedName>
        <fullName evidence="2">Uncharacterized protein</fullName>
    </submittedName>
</protein>
<proteinExistence type="predicted"/>
<evidence type="ECO:0000313" key="2">
    <source>
        <dbReference type="EMBL" id="MED6160909.1"/>
    </source>
</evidence>
<name>A0ABU6UIJ8_9FABA</name>
<comment type="caution">
    <text evidence="2">The sequence shown here is derived from an EMBL/GenBank/DDBJ whole genome shotgun (WGS) entry which is preliminary data.</text>
</comment>
<evidence type="ECO:0000256" key="1">
    <source>
        <dbReference type="SAM" id="MobiDB-lite"/>
    </source>
</evidence>
<keyword evidence="3" id="KW-1185">Reference proteome</keyword>
<gene>
    <name evidence="2" type="ORF">PIB30_055648</name>
</gene>
<accession>A0ABU6UIJ8</accession>
<reference evidence="2 3" key="1">
    <citation type="journal article" date="2023" name="Plants (Basel)">
        <title>Bridging the Gap: Combining Genomics and Transcriptomics Approaches to Understand Stylosanthes scabra, an Orphan Legume from the Brazilian Caatinga.</title>
        <authorList>
            <person name="Ferreira-Neto J.R.C."/>
            <person name="da Silva M.D."/>
            <person name="Binneck E."/>
            <person name="de Melo N.F."/>
            <person name="da Silva R.H."/>
            <person name="de Melo A.L.T.M."/>
            <person name="Pandolfi V."/>
            <person name="Bustamante F.O."/>
            <person name="Brasileiro-Vidal A.C."/>
            <person name="Benko-Iseppon A.M."/>
        </authorList>
    </citation>
    <scope>NUCLEOTIDE SEQUENCE [LARGE SCALE GENOMIC DNA]</scope>
    <source>
        <tissue evidence="2">Leaves</tissue>
    </source>
</reference>
<sequence length="100" mass="11624">MLQLLHDSRAASQRRTSSSKQQGRDYDNNKRSITWCTDDVMMEEQLWTAVQQLLSSPFRSCLPPPQRGSGDGTIEDLRWQEQQLLIPHSLSLEYFTKNLK</sequence>
<feature type="compositionally biased region" description="Low complexity" evidence="1">
    <location>
        <begin position="10"/>
        <end position="21"/>
    </location>
</feature>